<feature type="compositionally biased region" description="Pro residues" evidence="1">
    <location>
        <begin position="53"/>
        <end position="98"/>
    </location>
</feature>
<feature type="chain" id="PRO_5042959194" evidence="2">
    <location>
        <begin position="20"/>
        <end position="98"/>
    </location>
</feature>
<sequence length="98" mass="10954">MAILLNLLLIAGLLAVVFGYNVDPSEAFASSKRLHMNLHRTESVRVRDKRVPNPHPPPPHRFPPPPPPPPHRFPPPPPPPPHRFPPPPPPPPRHPFHG</sequence>
<evidence type="ECO:0000313" key="3">
    <source>
        <dbReference type="EMBL" id="KAK5972604.1"/>
    </source>
</evidence>
<gene>
    <name evidence="3" type="ORF">GCK32_004141</name>
</gene>
<evidence type="ECO:0000256" key="2">
    <source>
        <dbReference type="SAM" id="SignalP"/>
    </source>
</evidence>
<evidence type="ECO:0000256" key="1">
    <source>
        <dbReference type="SAM" id="MobiDB-lite"/>
    </source>
</evidence>
<proteinExistence type="predicted"/>
<accession>A0AAN8J0Q4</accession>
<feature type="signal peptide" evidence="2">
    <location>
        <begin position="1"/>
        <end position="19"/>
    </location>
</feature>
<feature type="region of interest" description="Disordered" evidence="1">
    <location>
        <begin position="39"/>
        <end position="98"/>
    </location>
</feature>
<dbReference type="AlphaFoldDB" id="A0AAN8J0Q4"/>
<protein>
    <submittedName>
        <fullName evidence="3">Uncharacterized protein</fullName>
    </submittedName>
</protein>
<keyword evidence="2" id="KW-0732">Signal</keyword>
<dbReference type="Proteomes" id="UP001331761">
    <property type="component" value="Unassembled WGS sequence"/>
</dbReference>
<keyword evidence="4" id="KW-1185">Reference proteome</keyword>
<organism evidence="3 4">
    <name type="scientific">Trichostrongylus colubriformis</name>
    <name type="common">Black scour worm</name>
    <dbReference type="NCBI Taxonomy" id="6319"/>
    <lineage>
        <taxon>Eukaryota</taxon>
        <taxon>Metazoa</taxon>
        <taxon>Ecdysozoa</taxon>
        <taxon>Nematoda</taxon>
        <taxon>Chromadorea</taxon>
        <taxon>Rhabditida</taxon>
        <taxon>Rhabditina</taxon>
        <taxon>Rhabditomorpha</taxon>
        <taxon>Strongyloidea</taxon>
        <taxon>Trichostrongylidae</taxon>
        <taxon>Trichostrongylus</taxon>
    </lineage>
</organism>
<evidence type="ECO:0000313" key="4">
    <source>
        <dbReference type="Proteomes" id="UP001331761"/>
    </source>
</evidence>
<name>A0AAN8J0Q4_TRICO</name>
<reference evidence="3 4" key="1">
    <citation type="submission" date="2019-10" db="EMBL/GenBank/DDBJ databases">
        <title>Assembly and Annotation for the nematode Trichostrongylus colubriformis.</title>
        <authorList>
            <person name="Martin J."/>
        </authorList>
    </citation>
    <scope>NUCLEOTIDE SEQUENCE [LARGE SCALE GENOMIC DNA]</scope>
    <source>
        <strain evidence="3">G859</strain>
        <tissue evidence="3">Whole worm</tissue>
    </source>
</reference>
<comment type="caution">
    <text evidence="3">The sequence shown here is derived from an EMBL/GenBank/DDBJ whole genome shotgun (WGS) entry which is preliminary data.</text>
</comment>
<dbReference type="EMBL" id="WIXE01016500">
    <property type="protein sequence ID" value="KAK5972604.1"/>
    <property type="molecule type" value="Genomic_DNA"/>
</dbReference>
<feature type="compositionally biased region" description="Basic and acidic residues" evidence="1">
    <location>
        <begin position="39"/>
        <end position="51"/>
    </location>
</feature>